<feature type="domain" description="AB hydrolase-1" evidence="1">
    <location>
        <begin position="58"/>
        <end position="293"/>
    </location>
</feature>
<dbReference type="SUPFAM" id="SSF53474">
    <property type="entry name" value="alpha/beta-Hydrolases"/>
    <property type="match status" value="1"/>
</dbReference>
<dbReference type="RefSeq" id="WP_108313323.1">
    <property type="nucleotide sequence ID" value="NZ_NESN01000004.1"/>
</dbReference>
<evidence type="ECO:0000313" key="3">
    <source>
        <dbReference type="Proteomes" id="UP000250790"/>
    </source>
</evidence>
<dbReference type="InterPro" id="IPR050266">
    <property type="entry name" value="AB_hydrolase_sf"/>
</dbReference>
<dbReference type="InterPro" id="IPR000639">
    <property type="entry name" value="Epox_hydrolase-like"/>
</dbReference>
<dbReference type="OrthoDB" id="8562572at2"/>
<dbReference type="PRINTS" id="PR00412">
    <property type="entry name" value="EPOXHYDRLASE"/>
</dbReference>
<evidence type="ECO:0000259" key="1">
    <source>
        <dbReference type="Pfam" id="PF12697"/>
    </source>
</evidence>
<dbReference type="PANTHER" id="PTHR43798">
    <property type="entry name" value="MONOACYLGLYCEROL LIPASE"/>
    <property type="match status" value="1"/>
</dbReference>
<gene>
    <name evidence="2" type="ORF">B9Z37_11350</name>
</gene>
<name>A0A315E9S6_9BURK</name>
<evidence type="ECO:0000313" key="2">
    <source>
        <dbReference type="EMBL" id="PUE52962.1"/>
    </source>
</evidence>
<reference evidence="2 3" key="1">
    <citation type="submission" date="2017-04" db="EMBL/GenBank/DDBJ databases">
        <title>Unexpected and diverse lifestyles within the genus Limnohabitans.</title>
        <authorList>
            <person name="Kasalicky V."/>
            <person name="Mehrshad M."/>
            <person name="Andrei S.-A."/>
            <person name="Salcher M."/>
            <person name="Kratochvilova H."/>
            <person name="Simek K."/>
            <person name="Ghai R."/>
        </authorList>
    </citation>
    <scope>NUCLEOTIDE SEQUENCE [LARGE SCALE GENOMIC DNA]</scope>
    <source>
        <strain evidence="2 3">II-B4</strain>
    </source>
</reference>
<dbReference type="PRINTS" id="PR00111">
    <property type="entry name" value="ABHYDROLASE"/>
</dbReference>
<dbReference type="Pfam" id="PF12697">
    <property type="entry name" value="Abhydrolase_6"/>
    <property type="match status" value="1"/>
</dbReference>
<organism evidence="2 3">
    <name type="scientific">Limnohabitans parvus II-B4</name>
    <dbReference type="NCBI Taxonomy" id="1293052"/>
    <lineage>
        <taxon>Bacteria</taxon>
        <taxon>Pseudomonadati</taxon>
        <taxon>Pseudomonadota</taxon>
        <taxon>Betaproteobacteria</taxon>
        <taxon>Burkholderiales</taxon>
        <taxon>Comamonadaceae</taxon>
        <taxon>Limnohabitans</taxon>
    </lineage>
</organism>
<protein>
    <submittedName>
        <fullName evidence="2">Alpha/beta hydrolase</fullName>
    </submittedName>
</protein>
<dbReference type="Gene3D" id="3.40.50.1820">
    <property type="entry name" value="alpha/beta hydrolase"/>
    <property type="match status" value="1"/>
</dbReference>
<dbReference type="InterPro" id="IPR000073">
    <property type="entry name" value="AB_hydrolase_1"/>
</dbReference>
<comment type="caution">
    <text evidence="2">The sequence shown here is derived from an EMBL/GenBank/DDBJ whole genome shotgun (WGS) entry which is preliminary data.</text>
</comment>
<dbReference type="GO" id="GO:0016020">
    <property type="term" value="C:membrane"/>
    <property type="evidence" value="ECO:0007669"/>
    <property type="project" value="TreeGrafter"/>
</dbReference>
<dbReference type="GO" id="GO:0016787">
    <property type="term" value="F:hydrolase activity"/>
    <property type="evidence" value="ECO:0007669"/>
    <property type="project" value="UniProtKB-KW"/>
</dbReference>
<dbReference type="Proteomes" id="UP000250790">
    <property type="component" value="Unassembled WGS sequence"/>
</dbReference>
<dbReference type="EMBL" id="NESN01000004">
    <property type="protein sequence ID" value="PUE52962.1"/>
    <property type="molecule type" value="Genomic_DNA"/>
</dbReference>
<dbReference type="AlphaFoldDB" id="A0A315E9S6"/>
<accession>A0A315E9S6</accession>
<proteinExistence type="predicted"/>
<sequence length="305" mass="32654">MTAGDKNGPLAVATPAALPAFLPSELAVALAGGERFVTHWEGAGTVWHVWGEAQHPAVVLLHGGSGSWTHWVRNIAPLRDAGWRVLVPDLPGFGDSDLPSGCTDVDALPAHLHAGLQQLQQSGQCADEVSVVGFSFGGMAGALWLAEHAQDAQRLVLVGAPGMGLTVPERIPLKGWRHLPTPEAQEVVHRHNLMALMLQNPNSLDDLALSLHAANVARDRMPRRRMSSTDIVAQTLPQLQVPVSAIYGQHDALYKGRLPELQAAMQRQAAHWEQWHTVAGAGHWVQYEAAPAFNTALLAQISSGG</sequence>
<keyword evidence="2" id="KW-0378">Hydrolase</keyword>
<dbReference type="InterPro" id="IPR029058">
    <property type="entry name" value="AB_hydrolase_fold"/>
</dbReference>
<keyword evidence="3" id="KW-1185">Reference proteome</keyword>
<dbReference type="PANTHER" id="PTHR43798:SF33">
    <property type="entry name" value="HYDROLASE, PUTATIVE (AFU_ORTHOLOGUE AFUA_2G14860)-RELATED"/>
    <property type="match status" value="1"/>
</dbReference>